<gene>
    <name evidence="2" type="ORF">ANBU17_14540</name>
</gene>
<keyword evidence="1" id="KW-0812">Transmembrane</keyword>
<comment type="caution">
    <text evidence="2">The sequence shown here is derived from an EMBL/GenBank/DDBJ whole genome shotgun (WGS) entry which is preliminary data.</text>
</comment>
<keyword evidence="3" id="KW-1185">Reference proteome</keyword>
<reference evidence="2" key="1">
    <citation type="submission" date="2020-06" db="EMBL/GenBank/DDBJ databases">
        <title>Characterization of fructooligosaccharide metabolism and fructooligosaccharide-degrading enzymes in human commensal butyrate producers.</title>
        <authorList>
            <person name="Tanno H."/>
            <person name="Fujii T."/>
            <person name="Hirano K."/>
            <person name="Maeno S."/>
            <person name="Tonozuka T."/>
            <person name="Sakamoto M."/>
            <person name="Ohkuma M."/>
            <person name="Tochio T."/>
            <person name="Endo A."/>
        </authorList>
    </citation>
    <scope>NUCLEOTIDE SEQUENCE</scope>
    <source>
        <strain evidence="2">JCM 17466</strain>
    </source>
</reference>
<keyword evidence="1" id="KW-0472">Membrane</keyword>
<dbReference type="Proteomes" id="UP000613208">
    <property type="component" value="Unassembled WGS sequence"/>
</dbReference>
<dbReference type="AlphaFoldDB" id="A0A916Q681"/>
<name>A0A916Q681_9FIRM</name>
<organism evidence="2 3">
    <name type="scientific">Anaerostipes butyraticus</name>
    <dbReference type="NCBI Taxonomy" id="645466"/>
    <lineage>
        <taxon>Bacteria</taxon>
        <taxon>Bacillati</taxon>
        <taxon>Bacillota</taxon>
        <taxon>Clostridia</taxon>
        <taxon>Lachnospirales</taxon>
        <taxon>Lachnospiraceae</taxon>
        <taxon>Anaerostipes</taxon>
    </lineage>
</organism>
<proteinExistence type="predicted"/>
<evidence type="ECO:0000313" key="3">
    <source>
        <dbReference type="Proteomes" id="UP000613208"/>
    </source>
</evidence>
<evidence type="ECO:0000313" key="2">
    <source>
        <dbReference type="EMBL" id="GFO85107.1"/>
    </source>
</evidence>
<keyword evidence="1" id="KW-1133">Transmembrane helix</keyword>
<protein>
    <submittedName>
        <fullName evidence="2">Uncharacterized protein</fullName>
    </submittedName>
</protein>
<evidence type="ECO:0000256" key="1">
    <source>
        <dbReference type="SAM" id="Phobius"/>
    </source>
</evidence>
<sequence>MLVFLQRLWVMIVVDGFLLYIIIRLLREKTEVKKKEKKVGPAPKPEKYIGRLLDYEFRDEHGRTQSGSIKEYPCLLGRGRNCDTQIVETEKNGHYFLAREFIQITETADGFRVTRCKKNQRKQELISGTVDGKRFKDEVSMTFKWKIIIKITPFMTLELEKHRRRTSTMTR</sequence>
<dbReference type="RefSeq" id="WP_201310817.1">
    <property type="nucleotide sequence ID" value="NZ_BLYI01000031.1"/>
</dbReference>
<feature type="transmembrane region" description="Helical" evidence="1">
    <location>
        <begin position="6"/>
        <end position="26"/>
    </location>
</feature>
<accession>A0A916Q681</accession>
<dbReference type="EMBL" id="BLYI01000031">
    <property type="protein sequence ID" value="GFO85107.1"/>
    <property type="molecule type" value="Genomic_DNA"/>
</dbReference>